<dbReference type="SMART" id="SM00225">
    <property type="entry name" value="BTB"/>
    <property type="match status" value="2"/>
</dbReference>
<dbReference type="InterPro" id="IPR000210">
    <property type="entry name" value="BTB/POZ_dom"/>
</dbReference>
<dbReference type="PANTHER" id="PTHR46093">
    <property type="entry name" value="ACYL-COA-BINDING DOMAIN-CONTAINING PROTEIN 5"/>
    <property type="match status" value="1"/>
</dbReference>
<dbReference type="CDD" id="cd18186">
    <property type="entry name" value="BTB_POZ_ZBTB_KLHL-like"/>
    <property type="match status" value="1"/>
</dbReference>
<evidence type="ECO:0000256" key="2">
    <source>
        <dbReference type="ARBA" id="ARBA00022737"/>
    </source>
</evidence>
<dbReference type="Gene3D" id="3.30.710.10">
    <property type="entry name" value="Potassium Channel Kv1.1, Chain A"/>
    <property type="match status" value="2"/>
</dbReference>
<evidence type="ECO:0000256" key="1">
    <source>
        <dbReference type="ARBA" id="ARBA00022441"/>
    </source>
</evidence>
<dbReference type="SUPFAM" id="SSF54695">
    <property type="entry name" value="POZ domain"/>
    <property type="match status" value="2"/>
</dbReference>
<dbReference type="InterPro" id="IPR011043">
    <property type="entry name" value="Gal_Oxase/kelch_b-propeller"/>
</dbReference>
<dbReference type="Pfam" id="PF01344">
    <property type="entry name" value="Kelch_1"/>
    <property type="match status" value="1"/>
</dbReference>
<evidence type="ECO:0000259" key="3">
    <source>
        <dbReference type="PROSITE" id="PS50097"/>
    </source>
</evidence>
<dbReference type="Pfam" id="PF00651">
    <property type="entry name" value="BTB"/>
    <property type="match status" value="1"/>
</dbReference>
<protein>
    <recommendedName>
        <fullName evidence="3">BTB domain-containing protein</fullName>
    </recommendedName>
</protein>
<dbReference type="InterPro" id="IPR006652">
    <property type="entry name" value="Kelch_1"/>
</dbReference>
<dbReference type="SUPFAM" id="SSF50965">
    <property type="entry name" value="Galactose oxidase, central domain"/>
    <property type="match status" value="1"/>
</dbReference>
<sequence>MYSWKEIKSQNQNPCERCYVASFLHNNQILLFGGVDDKRERFNQVNAYSISTNTWTELPAEGEKPTPRSTSSCAIRYNKLFVYGGYDGDVCKDFYSFDLNSHFWQKIPTYGTPHDGTSRNNFGLYDDKLYIFGGDNYAGKRTNELSFIDLNTYKWGREPQNGEIPSARSSSSLVFYDNKAWIYGGLTYSGNNDLYYYDLIKKQWKKVETFSQKNPGQRYGHTCCAHENQMILFGGADNGTEVWIYNFTTGIWRMIKPEGTIPPRGFHTALIDHQNLQMFVFGGAYRESFEWKRLSDFYSLKFESEFLQDMRNFLDSKFLTDFSFENFDGNIFHVHSLILQARCSKSLKVISDHCYTKKSTVIRALLLYFYTGTCLDILESDVKTIRELAVNLELKEFVDLIDEKESRNTLIEDMVRLYNDDSKKDFTIYHISPDQTRKEIRVHAVIMAARSELYRGMLGSVTDDSKSAPDYSGVSFDALKQFIYFIYTGETNHITDINIAKELLGLSDYYGLSNLILDKKYDELLSSLTSQSVSDK</sequence>
<keyword evidence="5" id="KW-1185">Reference proteome</keyword>
<accession>A0A9Q0R8L5</accession>
<keyword evidence="2" id="KW-0677">Repeat</keyword>
<dbReference type="InterPro" id="IPR015915">
    <property type="entry name" value="Kelch-typ_b-propeller"/>
</dbReference>
<dbReference type="AlphaFoldDB" id="A0A9Q0R8L5"/>
<dbReference type="PANTHER" id="PTHR46093:SF18">
    <property type="entry name" value="FIBRONECTIN TYPE-III DOMAIN-CONTAINING PROTEIN"/>
    <property type="match status" value="1"/>
</dbReference>
<dbReference type="Gene3D" id="2.120.10.80">
    <property type="entry name" value="Kelch-type beta propeller"/>
    <property type="match status" value="2"/>
</dbReference>
<dbReference type="PROSITE" id="PS50097">
    <property type="entry name" value="BTB"/>
    <property type="match status" value="1"/>
</dbReference>
<dbReference type="SMART" id="SM00612">
    <property type="entry name" value="Kelch"/>
    <property type="match status" value="4"/>
</dbReference>
<dbReference type="OrthoDB" id="10251809at2759"/>
<name>A0A9Q0R8L5_ANAIG</name>
<proteinExistence type="predicted"/>
<gene>
    <name evidence="4" type="ORF">M0811_10797</name>
</gene>
<dbReference type="OMA" id="CCAHENQ"/>
<keyword evidence="1" id="KW-0880">Kelch repeat</keyword>
<dbReference type="Pfam" id="PF24681">
    <property type="entry name" value="Kelch_KLHDC2_KLHL20_DRC7"/>
    <property type="match status" value="1"/>
</dbReference>
<comment type="caution">
    <text evidence="4">The sequence shown here is derived from an EMBL/GenBank/DDBJ whole genome shotgun (WGS) entry which is preliminary data.</text>
</comment>
<dbReference type="InterPro" id="IPR011333">
    <property type="entry name" value="SKP1/BTB/POZ_sf"/>
</dbReference>
<dbReference type="EMBL" id="JAPDFW010000094">
    <property type="protein sequence ID" value="KAJ5070528.1"/>
    <property type="molecule type" value="Genomic_DNA"/>
</dbReference>
<evidence type="ECO:0000313" key="4">
    <source>
        <dbReference type="EMBL" id="KAJ5070528.1"/>
    </source>
</evidence>
<feature type="domain" description="BTB" evidence="3">
    <location>
        <begin position="424"/>
        <end position="495"/>
    </location>
</feature>
<organism evidence="4 5">
    <name type="scientific">Anaeramoeba ignava</name>
    <name type="common">Anaerobic marine amoeba</name>
    <dbReference type="NCBI Taxonomy" id="1746090"/>
    <lineage>
        <taxon>Eukaryota</taxon>
        <taxon>Metamonada</taxon>
        <taxon>Anaeramoebidae</taxon>
        <taxon>Anaeramoeba</taxon>
    </lineage>
</organism>
<dbReference type="Proteomes" id="UP001149090">
    <property type="component" value="Unassembled WGS sequence"/>
</dbReference>
<evidence type="ECO:0000313" key="5">
    <source>
        <dbReference type="Proteomes" id="UP001149090"/>
    </source>
</evidence>
<reference evidence="4" key="1">
    <citation type="submission" date="2022-10" db="EMBL/GenBank/DDBJ databases">
        <title>Novel sulphate-reducing endosymbionts in the free-living metamonad Anaeramoeba.</title>
        <authorList>
            <person name="Jerlstrom-Hultqvist J."/>
            <person name="Cepicka I."/>
            <person name="Gallot-Lavallee L."/>
            <person name="Salas-Leiva D."/>
            <person name="Curtis B.A."/>
            <person name="Zahonova K."/>
            <person name="Pipaliya S."/>
            <person name="Dacks J."/>
            <person name="Roger A.J."/>
        </authorList>
    </citation>
    <scope>NUCLEOTIDE SEQUENCE</scope>
    <source>
        <strain evidence="4">BMAN</strain>
    </source>
</reference>